<dbReference type="AlphaFoldDB" id="A0AAW0PHK0"/>
<keyword evidence="1" id="KW-0343">GTPase activation</keyword>
<gene>
    <name evidence="4" type="ORF">WMY93_005713</name>
</gene>
<proteinExistence type="predicted"/>
<sequence length="421" mass="49503">MRHGSKPDFSPAVEASSTLCGARGRSLGTKHGPDARWDDVFRESRVIVVTMEYTRASSFHPSGDDEGLDQDLLISGSIRLVDKDGEILVEYKPLDDTVDPSNMLCAGKDSSSVVEWGQCSAEKVLETQLSYETEWDMINAVSFKKRPCSNGSNAEGSLNHSHERSRWHFTFSLRELRSVTVKQEGWSVLLFKLKDSTSCLPSLHFHQGGSSQFLDAVRRFALLSECADDESCLLVSTPNKALSQSFENLLDDNNYSLVNIVRERGRERERRGKEREREKVEERERRRERRERDRNGGRERSLRRERERKREERERERERDGKRERKGRRERRGRREREREIERERGKRERERGKEREKGEKRGKEREKGEERGKRDRERTGEEGKRERRGRREGKRERTGKREREKEEGGERGKREIERRG</sequence>
<feature type="compositionally biased region" description="Basic and acidic residues" evidence="2">
    <location>
        <begin position="335"/>
        <end position="386"/>
    </location>
</feature>
<dbReference type="GO" id="GO:0005096">
    <property type="term" value="F:GTPase activator activity"/>
    <property type="evidence" value="ECO:0007669"/>
    <property type="project" value="UniProtKB-KW"/>
</dbReference>
<evidence type="ECO:0000313" key="5">
    <source>
        <dbReference type="Proteomes" id="UP001460270"/>
    </source>
</evidence>
<name>A0AAW0PHK0_9GOBI</name>
<reference evidence="5" key="1">
    <citation type="submission" date="2024-04" db="EMBL/GenBank/DDBJ databases">
        <title>Salinicola lusitanus LLJ914,a marine bacterium isolated from the Okinawa Trough.</title>
        <authorList>
            <person name="Li J."/>
        </authorList>
    </citation>
    <scope>NUCLEOTIDE SEQUENCE [LARGE SCALE GENOMIC DNA]</scope>
</reference>
<dbReference type="Proteomes" id="UP001460270">
    <property type="component" value="Unassembled WGS sequence"/>
</dbReference>
<comment type="caution">
    <text evidence="4">The sequence shown here is derived from an EMBL/GenBank/DDBJ whole genome shotgun (WGS) entry which is preliminary data.</text>
</comment>
<evidence type="ECO:0000313" key="4">
    <source>
        <dbReference type="EMBL" id="KAK7929318.1"/>
    </source>
</evidence>
<evidence type="ECO:0000256" key="2">
    <source>
        <dbReference type="SAM" id="MobiDB-lite"/>
    </source>
</evidence>
<evidence type="ECO:0000259" key="3">
    <source>
        <dbReference type="Pfam" id="PF12068"/>
    </source>
</evidence>
<organism evidence="4 5">
    <name type="scientific">Mugilogobius chulae</name>
    <name type="common">yellowstripe goby</name>
    <dbReference type="NCBI Taxonomy" id="88201"/>
    <lineage>
        <taxon>Eukaryota</taxon>
        <taxon>Metazoa</taxon>
        <taxon>Chordata</taxon>
        <taxon>Craniata</taxon>
        <taxon>Vertebrata</taxon>
        <taxon>Euteleostomi</taxon>
        <taxon>Actinopterygii</taxon>
        <taxon>Neopterygii</taxon>
        <taxon>Teleostei</taxon>
        <taxon>Neoteleostei</taxon>
        <taxon>Acanthomorphata</taxon>
        <taxon>Gobiaria</taxon>
        <taxon>Gobiiformes</taxon>
        <taxon>Gobioidei</taxon>
        <taxon>Gobiidae</taxon>
        <taxon>Gobionellinae</taxon>
        <taxon>Mugilogobius</taxon>
    </lineage>
</organism>
<feature type="compositionally biased region" description="Basic and acidic residues" evidence="2">
    <location>
        <begin position="394"/>
        <end position="421"/>
    </location>
</feature>
<feature type="region of interest" description="Disordered" evidence="2">
    <location>
        <begin position="335"/>
        <end position="421"/>
    </location>
</feature>
<dbReference type="Pfam" id="PF12068">
    <property type="entry name" value="PH_RBD"/>
    <property type="match status" value="1"/>
</dbReference>
<accession>A0AAW0PHK0</accession>
<feature type="domain" description="Small G protein signalling modulator 1/2 Rab-binding" evidence="3">
    <location>
        <begin position="69"/>
        <end position="248"/>
    </location>
</feature>
<keyword evidence="5" id="KW-1185">Reference proteome</keyword>
<dbReference type="InterPro" id="IPR021935">
    <property type="entry name" value="SGSM1/2_RBD"/>
</dbReference>
<feature type="region of interest" description="Disordered" evidence="2">
    <location>
        <begin position="285"/>
        <end position="304"/>
    </location>
</feature>
<evidence type="ECO:0000256" key="1">
    <source>
        <dbReference type="ARBA" id="ARBA00022468"/>
    </source>
</evidence>
<protein>
    <recommendedName>
        <fullName evidence="3">Small G protein signalling modulator 1/2 Rab-binding domain-containing protein</fullName>
    </recommendedName>
</protein>
<dbReference type="EMBL" id="JBBPFD010000004">
    <property type="protein sequence ID" value="KAK7929318.1"/>
    <property type="molecule type" value="Genomic_DNA"/>
</dbReference>